<comment type="caution">
    <text evidence="1">The sequence shown here is derived from an EMBL/GenBank/DDBJ whole genome shotgun (WGS) entry which is preliminary data.</text>
</comment>
<keyword evidence="2" id="KW-1185">Reference proteome</keyword>
<reference evidence="2" key="1">
    <citation type="submission" date="2017-10" db="EMBL/GenBank/DDBJ databases">
        <title>Rapid genome shrinkage in a self-fertile nematode reveals novel sperm competition proteins.</title>
        <authorList>
            <person name="Yin D."/>
            <person name="Schwarz E.M."/>
            <person name="Thomas C.G."/>
            <person name="Felde R.L."/>
            <person name="Korf I.F."/>
            <person name="Cutter A.D."/>
            <person name="Schartner C.M."/>
            <person name="Ralston E.J."/>
            <person name="Meyer B.J."/>
            <person name="Haag E.S."/>
        </authorList>
    </citation>
    <scope>NUCLEOTIDE SEQUENCE [LARGE SCALE GENOMIC DNA]</scope>
    <source>
        <strain evidence="2">JU1422</strain>
    </source>
</reference>
<dbReference type="PANTHER" id="PTHR21503:SF8">
    <property type="entry name" value="F-BOX ASSOCIATED DOMAIN-CONTAINING PROTEIN-RELATED"/>
    <property type="match status" value="1"/>
</dbReference>
<evidence type="ECO:0000313" key="2">
    <source>
        <dbReference type="Proteomes" id="UP000230233"/>
    </source>
</evidence>
<dbReference type="EMBL" id="PDUG01000005">
    <property type="protein sequence ID" value="PIC23130.1"/>
    <property type="molecule type" value="Genomic_DNA"/>
</dbReference>
<dbReference type="PANTHER" id="PTHR21503">
    <property type="entry name" value="F-BOX-CONTAINING HYPOTHETICAL PROTEIN C.ELEGANS"/>
    <property type="match status" value="1"/>
</dbReference>
<evidence type="ECO:0008006" key="3">
    <source>
        <dbReference type="Google" id="ProtNLM"/>
    </source>
</evidence>
<evidence type="ECO:0000313" key="1">
    <source>
        <dbReference type="EMBL" id="PIC23130.1"/>
    </source>
</evidence>
<protein>
    <recommendedName>
        <fullName evidence="3">F-box domain-containing protein</fullName>
    </recommendedName>
</protein>
<sequence>MPINFFKLPLVLSRLIVAESEYPEIFLLSLCSRRTKVLVKKAVVKISKLAYRLEKCERYNEFKIGVVIDNKWFPITSVLHRDTLALATIFTMKLGDDYEADTNLDQWCDEDGKFLHRMECANEPMAVQKALQDHMNSIFHYSETNQLYLWTKCEGCMPNVRNVGEIEIRFDNILVFDTQFLENVLTTYSDHQNLSVISVDPLGELSNDSPVYQVQKINIACPCGPEHFHNFVGKNVRLEWTTVTEQDLIQFLHKWISNEAYHDLESMSIVSENVIDGDMVRQEIEFEEYDPDEPEKRPTEVVIDMPCISSMRLEYHLNEDFVEVKRITDGRRAFLSIRNDSFDFLVHRN</sequence>
<dbReference type="Proteomes" id="UP000230233">
    <property type="component" value="Chromosome V"/>
</dbReference>
<organism evidence="1 2">
    <name type="scientific">Caenorhabditis nigoni</name>
    <dbReference type="NCBI Taxonomy" id="1611254"/>
    <lineage>
        <taxon>Eukaryota</taxon>
        <taxon>Metazoa</taxon>
        <taxon>Ecdysozoa</taxon>
        <taxon>Nematoda</taxon>
        <taxon>Chromadorea</taxon>
        <taxon>Rhabditida</taxon>
        <taxon>Rhabditina</taxon>
        <taxon>Rhabditomorpha</taxon>
        <taxon>Rhabditoidea</taxon>
        <taxon>Rhabditidae</taxon>
        <taxon>Peloderinae</taxon>
        <taxon>Caenorhabditis</taxon>
    </lineage>
</organism>
<proteinExistence type="predicted"/>
<dbReference type="AlphaFoldDB" id="A0A2G5T795"/>
<accession>A0A2G5T795</accession>
<gene>
    <name evidence="1" type="primary">Cnig_chr_V.g16932</name>
    <name evidence="1" type="ORF">B9Z55_016932</name>
</gene>
<name>A0A2G5T795_9PELO</name>